<evidence type="ECO:0000313" key="1">
    <source>
        <dbReference type="EMBL" id="RNA04407.1"/>
    </source>
</evidence>
<dbReference type="Proteomes" id="UP000276133">
    <property type="component" value="Unassembled WGS sequence"/>
</dbReference>
<dbReference type="EMBL" id="REGN01008119">
    <property type="protein sequence ID" value="RNA04407.1"/>
    <property type="molecule type" value="Genomic_DNA"/>
</dbReference>
<evidence type="ECO:0000313" key="2">
    <source>
        <dbReference type="Proteomes" id="UP000276133"/>
    </source>
</evidence>
<accession>A0A3M7PZ30</accession>
<sequence length="227" mass="26794">MTLPSIFMLLFSRRPICFDCRTTFFSVVLMFFSRPRKGNNNVKILYIVSRNYVRVNFSNKITPSHKHFTLFHVGHNLRAHYRSTSVQSKNVSNKWVFFSLSLHHVCYLNYRIFFGLGENTFSARTLNVKAEHSQWSYFDPFSFSWMRNQVFYVQVNFQLASAHVFAFISYFVNTSRYFDPITPCYVQISHKSDLKVNVALKSLVALHTICGKLEASLQHSLHHWYKF</sequence>
<organism evidence="1 2">
    <name type="scientific">Brachionus plicatilis</name>
    <name type="common">Marine rotifer</name>
    <name type="synonym">Brachionus muelleri</name>
    <dbReference type="NCBI Taxonomy" id="10195"/>
    <lineage>
        <taxon>Eukaryota</taxon>
        <taxon>Metazoa</taxon>
        <taxon>Spiralia</taxon>
        <taxon>Gnathifera</taxon>
        <taxon>Rotifera</taxon>
        <taxon>Eurotatoria</taxon>
        <taxon>Monogononta</taxon>
        <taxon>Pseudotrocha</taxon>
        <taxon>Ploima</taxon>
        <taxon>Brachionidae</taxon>
        <taxon>Brachionus</taxon>
    </lineage>
</organism>
<dbReference type="AlphaFoldDB" id="A0A3M7PZ30"/>
<name>A0A3M7PZ30_BRAPC</name>
<protein>
    <submittedName>
        <fullName evidence="1">Uncharacterized protein</fullName>
    </submittedName>
</protein>
<keyword evidence="2" id="KW-1185">Reference proteome</keyword>
<gene>
    <name evidence="1" type="ORF">BpHYR1_021948</name>
</gene>
<reference evidence="1 2" key="1">
    <citation type="journal article" date="2018" name="Sci. Rep.">
        <title>Genomic signatures of local adaptation to the degree of environmental predictability in rotifers.</title>
        <authorList>
            <person name="Franch-Gras L."/>
            <person name="Hahn C."/>
            <person name="Garcia-Roger E.M."/>
            <person name="Carmona M.J."/>
            <person name="Serra M."/>
            <person name="Gomez A."/>
        </authorList>
    </citation>
    <scope>NUCLEOTIDE SEQUENCE [LARGE SCALE GENOMIC DNA]</scope>
    <source>
        <strain evidence="1">HYR1</strain>
    </source>
</reference>
<comment type="caution">
    <text evidence="1">The sequence shown here is derived from an EMBL/GenBank/DDBJ whole genome shotgun (WGS) entry which is preliminary data.</text>
</comment>
<proteinExistence type="predicted"/>